<dbReference type="Gene3D" id="1.10.260.40">
    <property type="entry name" value="lambda repressor-like DNA-binding domains"/>
    <property type="match status" value="1"/>
</dbReference>
<evidence type="ECO:0000256" key="2">
    <source>
        <dbReference type="SAM" id="Coils"/>
    </source>
</evidence>
<dbReference type="HOGENOM" id="CLU_066192_15_0_6"/>
<dbReference type="STRING" id="40754.THII_3855"/>
<protein>
    <submittedName>
        <fullName evidence="4">Transcription factor, MBF1</fullName>
    </submittedName>
</protein>
<name>A0A090APF8_9GAMM</name>
<dbReference type="PANTHER" id="PTHR46797:SF1">
    <property type="entry name" value="METHYLPHOSPHONATE SYNTHASE"/>
    <property type="match status" value="1"/>
</dbReference>
<evidence type="ECO:0000313" key="5">
    <source>
        <dbReference type="Proteomes" id="UP000031623"/>
    </source>
</evidence>
<dbReference type="KEGG" id="tig:THII_3855"/>
<evidence type="ECO:0000256" key="1">
    <source>
        <dbReference type="ARBA" id="ARBA00023125"/>
    </source>
</evidence>
<dbReference type="PROSITE" id="PS50943">
    <property type="entry name" value="HTH_CROC1"/>
    <property type="match status" value="1"/>
</dbReference>
<keyword evidence="1" id="KW-0238">DNA-binding</keyword>
<feature type="domain" description="HTH cro/C1-type" evidence="3">
    <location>
        <begin position="7"/>
        <end position="61"/>
    </location>
</feature>
<dbReference type="InterPro" id="IPR001387">
    <property type="entry name" value="Cro/C1-type_HTH"/>
</dbReference>
<dbReference type="PANTHER" id="PTHR46797">
    <property type="entry name" value="HTH-TYPE TRANSCRIPTIONAL REGULATOR"/>
    <property type="match status" value="1"/>
</dbReference>
<dbReference type="OrthoDB" id="5625539at2"/>
<dbReference type="CDD" id="cd00093">
    <property type="entry name" value="HTH_XRE"/>
    <property type="match status" value="1"/>
</dbReference>
<organism evidence="4 5">
    <name type="scientific">Thioploca ingrica</name>
    <dbReference type="NCBI Taxonomy" id="40754"/>
    <lineage>
        <taxon>Bacteria</taxon>
        <taxon>Pseudomonadati</taxon>
        <taxon>Pseudomonadota</taxon>
        <taxon>Gammaproteobacteria</taxon>
        <taxon>Thiotrichales</taxon>
        <taxon>Thiotrichaceae</taxon>
        <taxon>Thioploca</taxon>
    </lineage>
</organism>
<dbReference type="AlphaFoldDB" id="A0A090APF8"/>
<dbReference type="GO" id="GO:0003677">
    <property type="term" value="F:DNA binding"/>
    <property type="evidence" value="ECO:0007669"/>
    <property type="project" value="UniProtKB-KW"/>
</dbReference>
<dbReference type="SUPFAM" id="SSF47413">
    <property type="entry name" value="lambda repressor-like DNA-binding domains"/>
    <property type="match status" value="1"/>
</dbReference>
<accession>A0A090APF8</accession>
<dbReference type="InterPro" id="IPR010982">
    <property type="entry name" value="Lambda_DNA-bd_dom_sf"/>
</dbReference>
<dbReference type="InterPro" id="IPR050807">
    <property type="entry name" value="TransReg_Diox_bact_type"/>
</dbReference>
<proteinExistence type="predicted"/>
<keyword evidence="2" id="KW-0175">Coiled coil</keyword>
<evidence type="ECO:0000259" key="3">
    <source>
        <dbReference type="PROSITE" id="PS50943"/>
    </source>
</evidence>
<keyword evidence="5" id="KW-1185">Reference proteome</keyword>
<gene>
    <name evidence="4" type="ORF">THII_3855</name>
</gene>
<dbReference type="GO" id="GO:0005829">
    <property type="term" value="C:cytosol"/>
    <property type="evidence" value="ECO:0007669"/>
    <property type="project" value="TreeGrafter"/>
</dbReference>
<dbReference type="EMBL" id="AP014633">
    <property type="protein sequence ID" value="BAP58152.1"/>
    <property type="molecule type" value="Genomic_DNA"/>
</dbReference>
<dbReference type="Proteomes" id="UP000031623">
    <property type="component" value="Chromosome"/>
</dbReference>
<dbReference type="Pfam" id="PF01381">
    <property type="entry name" value="HTH_3"/>
    <property type="match status" value="1"/>
</dbReference>
<reference evidence="4 5" key="1">
    <citation type="journal article" date="2014" name="ISME J.">
        <title>Ecophysiology of Thioploca ingrica as revealed by the complete genome sequence supplemented with proteomic evidence.</title>
        <authorList>
            <person name="Kojima H."/>
            <person name="Ogura Y."/>
            <person name="Yamamoto N."/>
            <person name="Togashi T."/>
            <person name="Mori H."/>
            <person name="Watanabe T."/>
            <person name="Nemoto F."/>
            <person name="Kurokawa K."/>
            <person name="Hayashi T."/>
            <person name="Fukui M."/>
        </authorList>
    </citation>
    <scope>NUCLEOTIDE SEQUENCE [LARGE SCALE GENOMIC DNA]</scope>
</reference>
<sequence>MEIYEKIRFMRSFKNWSQEEMAGRLGLSVNGYAKIERGETDVTLSRLKQIVDVLGIDLAELFGLNEKNVFHFAGTHYAHHHQVNYSPDASATDATEPIELKHELEKSHLIIQQREKEISYLQEEIVQLKEIIDLVKKQVL</sequence>
<dbReference type="GO" id="GO:0003700">
    <property type="term" value="F:DNA-binding transcription factor activity"/>
    <property type="evidence" value="ECO:0007669"/>
    <property type="project" value="TreeGrafter"/>
</dbReference>
<dbReference type="SMART" id="SM00530">
    <property type="entry name" value="HTH_XRE"/>
    <property type="match status" value="1"/>
</dbReference>
<evidence type="ECO:0000313" key="4">
    <source>
        <dbReference type="EMBL" id="BAP58152.1"/>
    </source>
</evidence>
<feature type="coiled-coil region" evidence="2">
    <location>
        <begin position="111"/>
        <end position="138"/>
    </location>
</feature>